<feature type="transmembrane region" description="Helical" evidence="1">
    <location>
        <begin position="140"/>
        <end position="163"/>
    </location>
</feature>
<evidence type="ECO:0000256" key="1">
    <source>
        <dbReference type="SAM" id="Phobius"/>
    </source>
</evidence>
<sequence>MEMPFSTHQKRTLLHYRTGTQKKTICQISSNRGTLRYVQKIIRTRSASACHRLEKAKPERANQIPPFICRDVRLRMTREKKIEGKIEGEKKNQCIINNEHSRCNLITPLGPYSSLVGHSKSPEKPILRNSYLLKRPKDPVSLISAFFFCPSLIIIISPNHLLFFSLSLSSIK</sequence>
<dbReference type="AlphaFoldDB" id="A0A5D2QK95"/>
<organism evidence="2 3">
    <name type="scientific">Gossypium tomentosum</name>
    <name type="common">Hawaiian cotton</name>
    <name type="synonym">Gossypium sandvicense</name>
    <dbReference type="NCBI Taxonomy" id="34277"/>
    <lineage>
        <taxon>Eukaryota</taxon>
        <taxon>Viridiplantae</taxon>
        <taxon>Streptophyta</taxon>
        <taxon>Embryophyta</taxon>
        <taxon>Tracheophyta</taxon>
        <taxon>Spermatophyta</taxon>
        <taxon>Magnoliopsida</taxon>
        <taxon>eudicotyledons</taxon>
        <taxon>Gunneridae</taxon>
        <taxon>Pentapetalae</taxon>
        <taxon>rosids</taxon>
        <taxon>malvids</taxon>
        <taxon>Malvales</taxon>
        <taxon>Malvaceae</taxon>
        <taxon>Malvoideae</taxon>
        <taxon>Gossypium</taxon>
    </lineage>
</organism>
<keyword evidence="1" id="KW-0812">Transmembrane</keyword>
<reference evidence="2 3" key="1">
    <citation type="submission" date="2019-07" db="EMBL/GenBank/DDBJ databases">
        <title>WGS assembly of Gossypium tomentosum.</title>
        <authorList>
            <person name="Chen Z.J."/>
            <person name="Sreedasyam A."/>
            <person name="Ando A."/>
            <person name="Song Q."/>
            <person name="De L."/>
            <person name="Hulse-Kemp A."/>
            <person name="Ding M."/>
            <person name="Ye W."/>
            <person name="Kirkbride R."/>
            <person name="Jenkins J."/>
            <person name="Plott C."/>
            <person name="Lovell J."/>
            <person name="Lin Y.-M."/>
            <person name="Vaughn R."/>
            <person name="Liu B."/>
            <person name="Li W."/>
            <person name="Simpson S."/>
            <person name="Scheffler B."/>
            <person name="Saski C."/>
            <person name="Grover C."/>
            <person name="Hu G."/>
            <person name="Conover J."/>
            <person name="Carlson J."/>
            <person name="Shu S."/>
            <person name="Boston L."/>
            <person name="Williams M."/>
            <person name="Peterson D."/>
            <person name="Mcgee K."/>
            <person name="Jones D."/>
            <person name="Wendel J."/>
            <person name="Stelly D."/>
            <person name="Grimwood J."/>
            <person name="Schmutz J."/>
        </authorList>
    </citation>
    <scope>NUCLEOTIDE SEQUENCE [LARGE SCALE GENOMIC DNA]</scope>
    <source>
        <strain evidence="2">7179.01</strain>
    </source>
</reference>
<keyword evidence="3" id="KW-1185">Reference proteome</keyword>
<protein>
    <submittedName>
        <fullName evidence="2">Uncharacterized protein</fullName>
    </submittedName>
</protein>
<keyword evidence="1" id="KW-0472">Membrane</keyword>
<keyword evidence="1" id="KW-1133">Transmembrane helix</keyword>
<proteinExistence type="predicted"/>
<evidence type="ECO:0000313" key="2">
    <source>
        <dbReference type="EMBL" id="TYI27740.1"/>
    </source>
</evidence>
<dbReference type="EMBL" id="CM017614">
    <property type="protein sequence ID" value="TYI27740.1"/>
    <property type="molecule type" value="Genomic_DNA"/>
</dbReference>
<evidence type="ECO:0000313" key="3">
    <source>
        <dbReference type="Proteomes" id="UP000322667"/>
    </source>
</evidence>
<dbReference type="Proteomes" id="UP000322667">
    <property type="component" value="Chromosome A05"/>
</dbReference>
<accession>A0A5D2QK95</accession>
<gene>
    <name evidence="2" type="ORF">ES332_A05G197500v1</name>
</gene>
<name>A0A5D2QK95_GOSTO</name>